<evidence type="ECO:0000256" key="1">
    <source>
        <dbReference type="ARBA" id="ARBA00038414"/>
    </source>
</evidence>
<comment type="similarity">
    <text evidence="1">Belongs to the HyuE racemase family.</text>
</comment>
<comment type="caution">
    <text evidence="2">The sequence shown here is derived from an EMBL/GenBank/DDBJ whole genome shotgun (WGS) entry which is preliminary data.</text>
</comment>
<protein>
    <submittedName>
        <fullName evidence="2">Arylsulfatase</fullName>
    </submittedName>
</protein>
<dbReference type="Gene3D" id="3.40.50.12500">
    <property type="match status" value="1"/>
</dbReference>
<dbReference type="InterPro" id="IPR015942">
    <property type="entry name" value="Asp/Glu/hydantoin_racemase"/>
</dbReference>
<name>A0ABQ2N3E6_9MICO</name>
<accession>A0ABQ2N3E6</accession>
<dbReference type="InterPro" id="IPR053714">
    <property type="entry name" value="Iso_Racemase_Enz_sf"/>
</dbReference>
<keyword evidence="3" id="KW-1185">Reference proteome</keyword>
<organism evidence="2 3">
    <name type="scientific">Microbacterium nanhaiense</name>
    <dbReference type="NCBI Taxonomy" id="1301026"/>
    <lineage>
        <taxon>Bacteria</taxon>
        <taxon>Bacillati</taxon>
        <taxon>Actinomycetota</taxon>
        <taxon>Actinomycetes</taxon>
        <taxon>Micrococcales</taxon>
        <taxon>Microbacteriaceae</taxon>
        <taxon>Microbacterium</taxon>
    </lineage>
</organism>
<evidence type="ECO:0000313" key="2">
    <source>
        <dbReference type="EMBL" id="GGO65177.1"/>
    </source>
</evidence>
<proteinExistence type="inferred from homology"/>
<dbReference type="Pfam" id="PF01177">
    <property type="entry name" value="Asp_Glu_race"/>
    <property type="match status" value="1"/>
</dbReference>
<dbReference type="Proteomes" id="UP000638043">
    <property type="component" value="Unassembled WGS sequence"/>
</dbReference>
<dbReference type="EMBL" id="BMMQ01000006">
    <property type="protein sequence ID" value="GGO65177.1"/>
    <property type="molecule type" value="Genomic_DNA"/>
</dbReference>
<gene>
    <name evidence="2" type="ORF">GCM10010910_21770</name>
</gene>
<dbReference type="RefSeq" id="WP_188701788.1">
    <property type="nucleotide sequence ID" value="NZ_BMMQ01000006.1"/>
</dbReference>
<evidence type="ECO:0000313" key="3">
    <source>
        <dbReference type="Proteomes" id="UP000638043"/>
    </source>
</evidence>
<sequence length="215" mass="22295">MTRIAFLHTGAVVIPPVMALAGELLPDATPVNYLDDKIVADLRDPELSGSVEGRLENLVRAAKDGGAELVMLTCSSISQLAGPLSERVGISVLRIDEAMADIAVATGPRIAVIATLPTTSEPTTALIRERAELAGRDPQISSEVVDGAFAAVASGDRDTHDRLVVAAIERWAGEVDVIVLAQASMASAAEAASVDVPVLTSLRPGIERLGQTLAA</sequence>
<reference evidence="3" key="1">
    <citation type="journal article" date="2019" name="Int. J. Syst. Evol. Microbiol.">
        <title>The Global Catalogue of Microorganisms (GCM) 10K type strain sequencing project: providing services to taxonomists for standard genome sequencing and annotation.</title>
        <authorList>
            <consortium name="The Broad Institute Genomics Platform"/>
            <consortium name="The Broad Institute Genome Sequencing Center for Infectious Disease"/>
            <person name="Wu L."/>
            <person name="Ma J."/>
        </authorList>
    </citation>
    <scope>NUCLEOTIDE SEQUENCE [LARGE SCALE GENOMIC DNA]</scope>
    <source>
        <strain evidence="3">CGMCC 4.7181</strain>
    </source>
</reference>